<evidence type="ECO:0000313" key="1">
    <source>
        <dbReference type="EMBL" id="CAG8470817.1"/>
    </source>
</evidence>
<dbReference type="AlphaFoldDB" id="A0A9N8VYH4"/>
<organism evidence="1 2">
    <name type="scientific">Cetraspora pellucida</name>
    <dbReference type="NCBI Taxonomy" id="1433469"/>
    <lineage>
        <taxon>Eukaryota</taxon>
        <taxon>Fungi</taxon>
        <taxon>Fungi incertae sedis</taxon>
        <taxon>Mucoromycota</taxon>
        <taxon>Glomeromycotina</taxon>
        <taxon>Glomeromycetes</taxon>
        <taxon>Diversisporales</taxon>
        <taxon>Gigasporaceae</taxon>
        <taxon>Cetraspora</taxon>
    </lineage>
</organism>
<reference evidence="1" key="1">
    <citation type="submission" date="2021-06" db="EMBL/GenBank/DDBJ databases">
        <authorList>
            <person name="Kallberg Y."/>
            <person name="Tangrot J."/>
            <person name="Rosling A."/>
        </authorList>
    </citation>
    <scope>NUCLEOTIDE SEQUENCE</scope>
    <source>
        <strain evidence="1">FL966</strain>
    </source>
</reference>
<dbReference type="EMBL" id="CAJVQA010000363">
    <property type="protein sequence ID" value="CAG8470817.1"/>
    <property type="molecule type" value="Genomic_DNA"/>
</dbReference>
<evidence type="ECO:0000313" key="2">
    <source>
        <dbReference type="Proteomes" id="UP000789759"/>
    </source>
</evidence>
<name>A0A9N8VYH4_9GLOM</name>
<gene>
    <name evidence="1" type="ORF">CPELLU_LOCUS1062</name>
</gene>
<comment type="caution">
    <text evidence="1">The sequence shown here is derived from an EMBL/GenBank/DDBJ whole genome shotgun (WGS) entry which is preliminary data.</text>
</comment>
<sequence>MFTPSGHHLWTPPGGRWYRLKEDGTTRSSPGFSIILSLHRLFAIQGLDAST</sequence>
<proteinExistence type="predicted"/>
<dbReference type="Proteomes" id="UP000789759">
    <property type="component" value="Unassembled WGS sequence"/>
</dbReference>
<keyword evidence="2" id="KW-1185">Reference proteome</keyword>
<protein>
    <submittedName>
        <fullName evidence="1">19516_t:CDS:1</fullName>
    </submittedName>
</protein>
<accession>A0A9N8VYH4</accession>